<feature type="domain" description="Heterokaryon incompatibility" evidence="1">
    <location>
        <begin position="49"/>
        <end position="201"/>
    </location>
</feature>
<organism evidence="2 3">
    <name type="scientific">Apiospora saccharicola</name>
    <dbReference type="NCBI Taxonomy" id="335842"/>
    <lineage>
        <taxon>Eukaryota</taxon>
        <taxon>Fungi</taxon>
        <taxon>Dikarya</taxon>
        <taxon>Ascomycota</taxon>
        <taxon>Pezizomycotina</taxon>
        <taxon>Sordariomycetes</taxon>
        <taxon>Xylariomycetidae</taxon>
        <taxon>Amphisphaeriales</taxon>
        <taxon>Apiosporaceae</taxon>
        <taxon>Apiospora</taxon>
    </lineage>
</organism>
<dbReference type="PANTHER" id="PTHR33112">
    <property type="entry name" value="DOMAIN PROTEIN, PUTATIVE-RELATED"/>
    <property type="match status" value="1"/>
</dbReference>
<protein>
    <submittedName>
        <fullName evidence="2">HET-domain-containing protein</fullName>
    </submittedName>
</protein>
<evidence type="ECO:0000313" key="2">
    <source>
        <dbReference type="EMBL" id="KAK8063169.1"/>
    </source>
</evidence>
<evidence type="ECO:0000259" key="1">
    <source>
        <dbReference type="Pfam" id="PF06985"/>
    </source>
</evidence>
<dbReference type="Pfam" id="PF06985">
    <property type="entry name" value="HET"/>
    <property type="match status" value="1"/>
</dbReference>
<accession>A0ABR1UZC0</accession>
<dbReference type="EMBL" id="JAQQWM010000005">
    <property type="protein sequence ID" value="KAK8063169.1"/>
    <property type="molecule type" value="Genomic_DNA"/>
</dbReference>
<sequence>MWLSQCSNEHEHGLCHGMETRELPTRLLSIRENGIKLVMPASLQETPRYATLSYCWGSRPFTKLTSENYDAFMDDVPLESLPETLRAAIDYTRRLGLEYIWIDALCIIQTFKGQDENPDWLYEAGRMSSVFGGSYINLAVSSSTSVYDRFPDQKKMYSCGFQVQVQTQDKASQLQDFYAPDTVEAMSYGTHLATRGWVFQEKLLAPRTVHFGDRGIFWECRSTIATQVHPHGLPDTDRWGELLVKGAPRSKERGWNAIVERYSKTNLTYGSDKLPALAGVAARMQDDAAGDQYLAGLWRNSLLSDGLLWKRAGGAPTKRPEWRAPTWSWASVDGEIKVVEGIFLDGTSMIRVIQAWTEPYGPDPYGAVKGGELTIGCAGLVHTFLPPGKDWNRNGSLASDLGSYATMNCLDDVVLEEDGSASVFILPVLWDGNQNLPTGIMLQICGDKKGHFRRVGSYFSEHLPILLRWPNDLLVVWETIGASTAEAHCSQVDHHYPETPYVITIV</sequence>
<proteinExistence type="predicted"/>
<dbReference type="PANTHER" id="PTHR33112:SF8">
    <property type="entry name" value="HETEROKARYON INCOMPATIBILITY DOMAIN-CONTAINING PROTEIN"/>
    <property type="match status" value="1"/>
</dbReference>
<reference evidence="2 3" key="1">
    <citation type="submission" date="2023-01" db="EMBL/GenBank/DDBJ databases">
        <title>Analysis of 21 Apiospora genomes using comparative genomics revels a genus with tremendous synthesis potential of carbohydrate active enzymes and secondary metabolites.</title>
        <authorList>
            <person name="Sorensen T."/>
        </authorList>
    </citation>
    <scope>NUCLEOTIDE SEQUENCE [LARGE SCALE GENOMIC DNA]</scope>
    <source>
        <strain evidence="2 3">CBS 83171</strain>
    </source>
</reference>
<evidence type="ECO:0000313" key="3">
    <source>
        <dbReference type="Proteomes" id="UP001446871"/>
    </source>
</evidence>
<keyword evidence="3" id="KW-1185">Reference proteome</keyword>
<dbReference type="InterPro" id="IPR010730">
    <property type="entry name" value="HET"/>
</dbReference>
<gene>
    <name evidence="2" type="ORF">PG996_007821</name>
</gene>
<dbReference type="Proteomes" id="UP001446871">
    <property type="component" value="Unassembled WGS sequence"/>
</dbReference>
<comment type="caution">
    <text evidence="2">The sequence shown here is derived from an EMBL/GenBank/DDBJ whole genome shotgun (WGS) entry which is preliminary data.</text>
</comment>
<name>A0ABR1UZC0_9PEZI</name>